<proteinExistence type="predicted"/>
<name>A0A6P2D2V8_9BACT</name>
<dbReference type="KEGG" id="gms:SOIL9_25170"/>
<dbReference type="InterPro" id="IPR015943">
    <property type="entry name" value="WD40/YVTN_repeat-like_dom_sf"/>
</dbReference>
<accession>A0A6P2D2V8</accession>
<dbReference type="AlphaFoldDB" id="A0A6P2D2V8"/>
<organism evidence="2 3">
    <name type="scientific">Gemmata massiliana</name>
    <dbReference type="NCBI Taxonomy" id="1210884"/>
    <lineage>
        <taxon>Bacteria</taxon>
        <taxon>Pseudomonadati</taxon>
        <taxon>Planctomycetota</taxon>
        <taxon>Planctomycetia</taxon>
        <taxon>Gemmatales</taxon>
        <taxon>Gemmataceae</taxon>
        <taxon>Gemmata</taxon>
    </lineage>
</organism>
<protein>
    <recommendedName>
        <fullName evidence="1">Pyrrolo-quinoline quinone repeat domain-containing protein</fullName>
    </recommendedName>
</protein>
<dbReference type="RefSeq" id="WP_162669645.1">
    <property type="nucleotide sequence ID" value="NZ_LR593886.1"/>
</dbReference>
<dbReference type="InterPro" id="IPR002372">
    <property type="entry name" value="PQQ_rpt_dom"/>
</dbReference>
<evidence type="ECO:0000259" key="1">
    <source>
        <dbReference type="Pfam" id="PF13360"/>
    </source>
</evidence>
<dbReference type="Proteomes" id="UP000464178">
    <property type="component" value="Chromosome"/>
</dbReference>
<sequence>MQWRGPNRDGRLAWLPDKLPNKSEPVWESVLTAPGLGGVAATSEYVLVSDRELNDTVDVFRCLKAADGKEVWAHRTPAIGNLDYGNSPRATPLISDDRAYLLGAFGDLACVEIGTGKSVWALNVRDEFDATDERKWGVCDSPLIVDGKLIVTPGGKDAALVALDPKTGKPVWKAPGKPTGYGSFIAARLGGVLQIVGHDAETLGGWDAKTGTRLWTVKPERRGDFNVPTPIVVGDKLFVTTENNGARLFAFKADGVIDPKPVATSKKLAPDTHTPVIAGSRVFGVWNRLYCLNLNGLKELYDESTTAFSGYCAAVATDSRVLVVPRSGELILLDATTDEYTELGRLAAFGKDEKGVYAHPAFVGTRVYIRGNSSVRCLELS</sequence>
<evidence type="ECO:0000313" key="3">
    <source>
        <dbReference type="Proteomes" id="UP000464178"/>
    </source>
</evidence>
<dbReference type="PANTHER" id="PTHR34512">
    <property type="entry name" value="CELL SURFACE PROTEIN"/>
    <property type="match status" value="1"/>
</dbReference>
<dbReference type="SUPFAM" id="SSF50998">
    <property type="entry name" value="Quinoprotein alcohol dehydrogenase-like"/>
    <property type="match status" value="1"/>
</dbReference>
<dbReference type="Gene3D" id="2.130.10.10">
    <property type="entry name" value="YVTN repeat-like/Quinoprotein amine dehydrogenase"/>
    <property type="match status" value="1"/>
</dbReference>
<dbReference type="Pfam" id="PF13360">
    <property type="entry name" value="PQQ_2"/>
    <property type="match status" value="1"/>
</dbReference>
<dbReference type="EMBL" id="LR593886">
    <property type="protein sequence ID" value="VTR95197.1"/>
    <property type="molecule type" value="Genomic_DNA"/>
</dbReference>
<evidence type="ECO:0000313" key="2">
    <source>
        <dbReference type="EMBL" id="VTR95197.1"/>
    </source>
</evidence>
<feature type="domain" description="Pyrrolo-quinoline quinone repeat" evidence="1">
    <location>
        <begin position="106"/>
        <end position="337"/>
    </location>
</feature>
<dbReference type="PANTHER" id="PTHR34512:SF30">
    <property type="entry name" value="OUTER MEMBRANE PROTEIN ASSEMBLY FACTOR BAMB"/>
    <property type="match status" value="1"/>
</dbReference>
<reference evidence="2 3" key="1">
    <citation type="submission" date="2019-05" db="EMBL/GenBank/DDBJ databases">
        <authorList>
            <consortium name="Science for Life Laboratories"/>
        </authorList>
    </citation>
    <scope>NUCLEOTIDE SEQUENCE [LARGE SCALE GENOMIC DNA]</scope>
    <source>
        <strain evidence="2">Soil9</strain>
    </source>
</reference>
<gene>
    <name evidence="2" type="ORF">SOIL9_25170</name>
</gene>
<dbReference type="InterPro" id="IPR011047">
    <property type="entry name" value="Quinoprotein_ADH-like_sf"/>
</dbReference>
<keyword evidence="3" id="KW-1185">Reference proteome</keyword>